<evidence type="ECO:0000256" key="1">
    <source>
        <dbReference type="SAM" id="MobiDB-lite"/>
    </source>
</evidence>
<proteinExistence type="predicted"/>
<dbReference type="Proteomes" id="UP000029066">
    <property type="component" value="Unassembled WGS sequence"/>
</dbReference>
<feature type="region of interest" description="Disordered" evidence="1">
    <location>
        <begin position="1"/>
        <end position="33"/>
    </location>
</feature>
<accession>A0A087D5Q2</accession>
<evidence type="ECO:0000313" key="3">
    <source>
        <dbReference type="Proteomes" id="UP000029066"/>
    </source>
</evidence>
<comment type="caution">
    <text evidence="2">The sequence shown here is derived from an EMBL/GenBank/DDBJ whole genome shotgun (WGS) entry which is preliminary data.</text>
</comment>
<gene>
    <name evidence="2" type="ORF">BISA_2224</name>
</gene>
<protein>
    <submittedName>
        <fullName evidence="2">Uncharacterized protein</fullName>
    </submittedName>
</protein>
<dbReference type="AlphaFoldDB" id="A0A087D5Q2"/>
<dbReference type="STRING" id="1437607.BISA_2224"/>
<name>A0A087D5Q2_9BIFI</name>
<evidence type="ECO:0000313" key="2">
    <source>
        <dbReference type="EMBL" id="KFI90852.1"/>
    </source>
</evidence>
<sequence>MRLHEMESSPSAKRSAAATGNHQRPKALHGYGDGHVNGYDDGYGNGHIYGYTDGYGDGHIYGHIYGYAHATAHKSFGSKLDGLYVQTCFQPFAPVRRESNDPSAEGQ</sequence>
<organism evidence="2 3">
    <name type="scientific">Bifidobacterium saguini DSM 23967</name>
    <dbReference type="NCBI Taxonomy" id="1437607"/>
    <lineage>
        <taxon>Bacteria</taxon>
        <taxon>Bacillati</taxon>
        <taxon>Actinomycetota</taxon>
        <taxon>Actinomycetes</taxon>
        <taxon>Bifidobacteriales</taxon>
        <taxon>Bifidobacteriaceae</taxon>
        <taxon>Bifidobacterium</taxon>
    </lineage>
</organism>
<dbReference type="EMBL" id="JGZN01000020">
    <property type="protein sequence ID" value="KFI90852.1"/>
    <property type="molecule type" value="Genomic_DNA"/>
</dbReference>
<feature type="compositionally biased region" description="Polar residues" evidence="1">
    <location>
        <begin position="8"/>
        <end position="22"/>
    </location>
</feature>
<reference evidence="2 3" key="1">
    <citation type="submission" date="2014-03" db="EMBL/GenBank/DDBJ databases">
        <title>Genomics of Bifidobacteria.</title>
        <authorList>
            <person name="Ventura M."/>
            <person name="Milani C."/>
            <person name="Lugli G.A."/>
        </authorList>
    </citation>
    <scope>NUCLEOTIDE SEQUENCE [LARGE SCALE GENOMIC DNA]</scope>
    <source>
        <strain evidence="2 3">DSM 23967</strain>
    </source>
</reference>